<evidence type="ECO:0000256" key="1">
    <source>
        <dbReference type="SAM" id="SignalP"/>
    </source>
</evidence>
<comment type="caution">
    <text evidence="2">The sequence shown here is derived from an EMBL/GenBank/DDBJ whole genome shotgun (WGS) entry which is preliminary data.</text>
</comment>
<feature type="chain" id="PRO_5031386968" evidence="1">
    <location>
        <begin position="21"/>
        <end position="66"/>
    </location>
</feature>
<evidence type="ECO:0000313" key="2">
    <source>
        <dbReference type="EMBL" id="NNG23362.1"/>
    </source>
</evidence>
<protein>
    <submittedName>
        <fullName evidence="2">Uncharacterized protein</fullName>
    </submittedName>
</protein>
<feature type="signal peptide" evidence="1">
    <location>
        <begin position="1"/>
        <end position="20"/>
    </location>
</feature>
<proteinExistence type="predicted"/>
<accession>A0A7Y2JYK4</accession>
<dbReference type="RefSeq" id="WP_171083859.1">
    <property type="nucleotide sequence ID" value="NZ_JABAIV010000003.1"/>
</dbReference>
<keyword evidence="3" id="KW-1185">Reference proteome</keyword>
<gene>
    <name evidence="2" type="ORF">HGB41_10190</name>
</gene>
<name>A0A7Y2JYK4_9BURK</name>
<dbReference type="EMBL" id="JABAIV010000003">
    <property type="protein sequence ID" value="NNG23362.1"/>
    <property type="molecule type" value="Genomic_DNA"/>
</dbReference>
<reference evidence="2 3" key="1">
    <citation type="submission" date="2020-04" db="EMBL/GenBank/DDBJ databases">
        <title>Massilia sp. nov., a cold adapted bacteria isolated from Arctic soil.</title>
        <authorList>
            <person name="Son J."/>
            <person name="Ka J.-O."/>
        </authorList>
    </citation>
    <scope>NUCLEOTIDE SEQUENCE [LARGE SCALE GENOMIC DNA]</scope>
    <source>
        <strain evidence="2 3">ML15P13</strain>
    </source>
</reference>
<sequence>MKYIVPSLLILVLAANTALAGPAPWFQWRSKLNGAFACSQTPLGPGWEKSAGPYRDARCEKLIVAK</sequence>
<evidence type="ECO:0000313" key="3">
    <source>
        <dbReference type="Proteomes" id="UP000533905"/>
    </source>
</evidence>
<dbReference type="AlphaFoldDB" id="A0A7Y2JYK4"/>
<keyword evidence="1" id="KW-0732">Signal</keyword>
<organism evidence="2 3">
    <name type="scientific">Telluria aromaticivorans</name>
    <dbReference type="NCBI Taxonomy" id="2725995"/>
    <lineage>
        <taxon>Bacteria</taxon>
        <taxon>Pseudomonadati</taxon>
        <taxon>Pseudomonadota</taxon>
        <taxon>Betaproteobacteria</taxon>
        <taxon>Burkholderiales</taxon>
        <taxon>Oxalobacteraceae</taxon>
        <taxon>Telluria group</taxon>
        <taxon>Telluria</taxon>
    </lineage>
</organism>
<dbReference type="Proteomes" id="UP000533905">
    <property type="component" value="Unassembled WGS sequence"/>
</dbReference>